<feature type="binding site" evidence="3">
    <location>
        <position position="114"/>
    </location>
    <ligand>
        <name>dimethylallyl diphosphate</name>
        <dbReference type="ChEBI" id="CHEBI:57623"/>
    </ligand>
</feature>
<feature type="binding site" evidence="3">
    <location>
        <position position="272"/>
    </location>
    <ligand>
        <name>dimethylallyl diphosphate</name>
        <dbReference type="ChEBI" id="CHEBI:57623"/>
    </ligand>
</feature>
<feature type="binding site" evidence="3">
    <location>
        <position position="268"/>
    </location>
    <ligand>
        <name>dimethylallyl diphosphate</name>
        <dbReference type="ChEBI" id="CHEBI:57623"/>
    </ligand>
</feature>
<organism evidence="4 5">
    <name type="scientific">Trichoderma simmonsii</name>
    <dbReference type="NCBI Taxonomy" id="1491479"/>
    <lineage>
        <taxon>Eukaryota</taxon>
        <taxon>Fungi</taxon>
        <taxon>Dikarya</taxon>
        <taxon>Ascomycota</taxon>
        <taxon>Pezizomycotina</taxon>
        <taxon>Sordariomycetes</taxon>
        <taxon>Hypocreomycetidae</taxon>
        <taxon>Hypocreales</taxon>
        <taxon>Hypocreaceae</taxon>
        <taxon>Trichoderma</taxon>
    </lineage>
</organism>
<dbReference type="InterPro" id="IPR033964">
    <property type="entry name" value="ABBA"/>
</dbReference>
<feature type="binding site" evidence="3">
    <location>
        <position position="200"/>
    </location>
    <ligand>
        <name>dimethylallyl diphosphate</name>
        <dbReference type="ChEBI" id="CHEBI:57623"/>
    </ligand>
</feature>
<feature type="binding site" evidence="3">
    <location>
        <position position="270"/>
    </location>
    <ligand>
        <name>dimethylallyl diphosphate</name>
        <dbReference type="ChEBI" id="CHEBI:57623"/>
    </ligand>
</feature>
<evidence type="ECO:0000313" key="4">
    <source>
        <dbReference type="EMBL" id="QYT03374.1"/>
    </source>
</evidence>
<dbReference type="NCBIfam" id="TIGR03429">
    <property type="entry name" value="arom_pren_DMATS"/>
    <property type="match status" value="1"/>
</dbReference>
<dbReference type="SFLD" id="SFLDS00036">
    <property type="entry name" value="Aromatic_Prenyltransferase"/>
    <property type="match status" value="1"/>
</dbReference>
<dbReference type="GO" id="GO:0016765">
    <property type="term" value="F:transferase activity, transferring alkyl or aryl (other than methyl) groups"/>
    <property type="evidence" value="ECO:0007669"/>
    <property type="project" value="InterPro"/>
</dbReference>
<gene>
    <name evidence="4" type="ORF">H0G86_010338</name>
</gene>
<evidence type="ECO:0000313" key="5">
    <source>
        <dbReference type="Proteomes" id="UP000826661"/>
    </source>
</evidence>
<dbReference type="SFLD" id="SFLDG01162">
    <property type="entry name" value="I"/>
    <property type="match status" value="1"/>
</dbReference>
<evidence type="ECO:0000256" key="1">
    <source>
        <dbReference type="ARBA" id="ARBA00010209"/>
    </source>
</evidence>
<dbReference type="CDD" id="cd13929">
    <property type="entry name" value="PT-DMATS_CymD"/>
    <property type="match status" value="1"/>
</dbReference>
<evidence type="ECO:0000256" key="3">
    <source>
        <dbReference type="PIRSR" id="PIRSR000509-1"/>
    </source>
</evidence>
<accession>A0A8G0LJB7</accession>
<dbReference type="PANTHER" id="PTHR40627:SF4">
    <property type="entry name" value="PRENYLTRANSFERASE ASQH1-RELATED"/>
    <property type="match status" value="1"/>
</dbReference>
<protein>
    <submittedName>
        <fullName evidence="4">Uncharacterized protein</fullName>
    </submittedName>
</protein>
<dbReference type="PANTHER" id="PTHR40627">
    <property type="entry name" value="INDOLE PRENYLTRANSFERASE TDIB-RELATED"/>
    <property type="match status" value="1"/>
</dbReference>
<feature type="binding site" evidence="3">
    <location>
        <position position="198"/>
    </location>
    <ligand>
        <name>dimethylallyl diphosphate</name>
        <dbReference type="ChEBI" id="CHEBI:57623"/>
    </ligand>
</feature>
<reference evidence="4 5" key="1">
    <citation type="journal article" date="2021" name="BMC Genomics">
        <title>Telomere-to-telomere genome assembly of asparaginase-producing Trichoderma simmonsii.</title>
        <authorList>
            <person name="Chung D."/>
            <person name="Kwon Y.M."/>
            <person name="Yang Y."/>
        </authorList>
    </citation>
    <scope>NUCLEOTIDE SEQUENCE [LARGE SCALE GENOMIC DNA]</scope>
    <source>
        <strain evidence="4 5">GH-Sj1</strain>
    </source>
</reference>
<dbReference type="InterPro" id="IPR017795">
    <property type="entry name" value="ABBA_NscD-like"/>
</dbReference>
<sequence>MALYLKQLFKTATLRLDQDEQEQSSRWRPLDVNSLIWNDDIGSMLTDMLTMAAYPVHSMVMHTEFFRKSVSPSLGFHPSATEAPHIWKSFMTDDHTPVELSWCWSAAKDTPKVRYSVEAISRLAAQGTDLVNAAANVRLLGDSLSIAPDMDLYLHRHFRNLLSFRHITQQTDATLQREVPQSQCFIAFDLLEKGMVVKQYYLPGQTAVREGSSNWNIIKDVTRKLSGPAAPLLASFDVLVSFIESLPAESQATVEILAIDCLEPIKSRLKVYIRTVDTTFHSVLNMLTLGGKSPKSGEEVNSLRDLWISVFGINPNSFDMYQPLPAKVHRTGGMLYYFELKANEVLPKSKVYLPVRHYAQNDDQIAKGLSNYLEHRRKKLSTGSYYHAVQKLCHRNLADGLGFHTYISWASDNNQWNVTAYFNPEIYASYRSG</sequence>
<name>A0A8G0LJB7_9HYPO</name>
<proteinExistence type="inferred from homology"/>
<dbReference type="PIRSF" id="PIRSF000509">
    <property type="entry name" value="Trp_DMAT"/>
    <property type="match status" value="1"/>
</dbReference>
<dbReference type="GO" id="GO:0009820">
    <property type="term" value="P:alkaloid metabolic process"/>
    <property type="evidence" value="ECO:0007669"/>
    <property type="project" value="InterPro"/>
</dbReference>
<dbReference type="Pfam" id="PF11991">
    <property type="entry name" value="Trp_DMAT"/>
    <property type="match status" value="1"/>
</dbReference>
<dbReference type="EMBL" id="CP075868">
    <property type="protein sequence ID" value="QYT03374.1"/>
    <property type="molecule type" value="Genomic_DNA"/>
</dbReference>
<feature type="binding site" evidence="3">
    <location>
        <position position="352"/>
    </location>
    <ligand>
        <name>dimethylallyl diphosphate</name>
        <dbReference type="ChEBI" id="CHEBI:57623"/>
    </ligand>
</feature>
<keyword evidence="2" id="KW-0808">Transferase</keyword>
<feature type="binding site" evidence="3">
    <location>
        <position position="99"/>
    </location>
    <ligand>
        <name>L-tryptophan</name>
        <dbReference type="ChEBI" id="CHEBI:57912"/>
    </ligand>
</feature>
<keyword evidence="5" id="KW-1185">Reference proteome</keyword>
<dbReference type="AlphaFoldDB" id="A0A8G0LJB7"/>
<dbReference type="InterPro" id="IPR012148">
    <property type="entry name" value="ABBA_DMATS-like"/>
</dbReference>
<dbReference type="Proteomes" id="UP000826661">
    <property type="component" value="Chromosome V"/>
</dbReference>
<evidence type="ECO:0000256" key="2">
    <source>
        <dbReference type="ARBA" id="ARBA00022679"/>
    </source>
</evidence>
<comment type="similarity">
    <text evidence="1">Belongs to the tryptophan dimethylallyltransferase family.</text>
</comment>